<gene>
    <name evidence="1" type="ORF">H9861_02065</name>
</gene>
<dbReference type="Pfam" id="PF08951">
    <property type="entry name" value="EntA_Immun"/>
    <property type="match status" value="1"/>
</dbReference>
<comment type="caution">
    <text evidence="1">The sequence shown here is derived from an EMBL/GenBank/DDBJ whole genome shotgun (WGS) entry which is preliminary data.</text>
</comment>
<dbReference type="EMBL" id="DXFP01000014">
    <property type="protein sequence ID" value="HIX01520.1"/>
    <property type="molecule type" value="Genomic_DNA"/>
</dbReference>
<name>A0A9D1UW29_9LACO</name>
<proteinExistence type="predicted"/>
<accession>A0A9D1UW29</accession>
<evidence type="ECO:0000313" key="1">
    <source>
        <dbReference type="EMBL" id="HIX01520.1"/>
    </source>
</evidence>
<reference evidence="1" key="2">
    <citation type="submission" date="2021-04" db="EMBL/GenBank/DDBJ databases">
        <authorList>
            <person name="Gilroy R."/>
        </authorList>
    </citation>
    <scope>NUCLEOTIDE SEQUENCE</scope>
    <source>
        <strain evidence="1">6627</strain>
    </source>
</reference>
<dbReference type="Proteomes" id="UP000823963">
    <property type="component" value="Unassembled WGS sequence"/>
</dbReference>
<sequence>MINWFSGGKERSKNTIDLLIDLHKSFSDSDSYSEKEVCELIRKYIRELKNPSYPVPYILNNFNLEFSKLLRIYKINLTDYQSNLLKCIRKVSNIRYGFNI</sequence>
<organism evidence="1 2">
    <name type="scientific">Candidatus Ligilactobacillus excrementigallinarum</name>
    <dbReference type="NCBI Taxonomy" id="2838641"/>
    <lineage>
        <taxon>Bacteria</taxon>
        <taxon>Bacillati</taxon>
        <taxon>Bacillota</taxon>
        <taxon>Bacilli</taxon>
        <taxon>Lactobacillales</taxon>
        <taxon>Lactobacillaceae</taxon>
        <taxon>Ligilactobacillus</taxon>
    </lineage>
</organism>
<dbReference type="InterPro" id="IPR053739">
    <property type="entry name" value="Bact_Immunity_Domain_sf"/>
</dbReference>
<dbReference type="AlphaFoldDB" id="A0A9D1UW29"/>
<dbReference type="InterPro" id="IPR015046">
    <property type="entry name" value="LciA_Immunity-like"/>
</dbReference>
<evidence type="ECO:0000313" key="2">
    <source>
        <dbReference type="Proteomes" id="UP000823963"/>
    </source>
</evidence>
<reference evidence="1" key="1">
    <citation type="journal article" date="2021" name="PeerJ">
        <title>Extensive microbial diversity within the chicken gut microbiome revealed by metagenomics and culture.</title>
        <authorList>
            <person name="Gilroy R."/>
            <person name="Ravi A."/>
            <person name="Getino M."/>
            <person name="Pursley I."/>
            <person name="Horton D.L."/>
            <person name="Alikhan N.F."/>
            <person name="Baker D."/>
            <person name="Gharbi K."/>
            <person name="Hall N."/>
            <person name="Watson M."/>
            <person name="Adriaenssens E.M."/>
            <person name="Foster-Nyarko E."/>
            <person name="Jarju S."/>
            <person name="Secka A."/>
            <person name="Antonio M."/>
            <person name="Oren A."/>
            <person name="Chaudhuri R.R."/>
            <person name="La Ragione R."/>
            <person name="Hildebrand F."/>
            <person name="Pallen M.J."/>
        </authorList>
    </citation>
    <scope>NUCLEOTIDE SEQUENCE</scope>
    <source>
        <strain evidence="1">6627</strain>
    </source>
</reference>
<protein>
    <submittedName>
        <fullName evidence="1">Bacteriocin immunity protein</fullName>
    </submittedName>
</protein>
<dbReference type="Gene3D" id="1.20.1440.140">
    <property type="match status" value="1"/>
</dbReference>